<comment type="caution">
    <text evidence="2">The sequence shown here is derived from an EMBL/GenBank/DDBJ whole genome shotgun (WGS) entry which is preliminary data.</text>
</comment>
<evidence type="ECO:0000256" key="1">
    <source>
        <dbReference type="SAM" id="MobiDB-lite"/>
    </source>
</evidence>
<protein>
    <submittedName>
        <fullName evidence="2">DUF1672 family protein</fullName>
    </submittedName>
</protein>
<name>A0A7X2M1G8_9BACI</name>
<dbReference type="EMBL" id="WKKI01000081">
    <property type="protein sequence ID" value="MRX74359.1"/>
    <property type="molecule type" value="Genomic_DNA"/>
</dbReference>
<feature type="region of interest" description="Disordered" evidence="1">
    <location>
        <begin position="322"/>
        <end position="344"/>
    </location>
</feature>
<dbReference type="Proteomes" id="UP000448867">
    <property type="component" value="Unassembled WGS sequence"/>
</dbReference>
<reference evidence="2 3" key="1">
    <citation type="submission" date="2019-11" db="EMBL/GenBank/DDBJ databases">
        <title>Bacillus lacus genome.</title>
        <authorList>
            <person name="Allen C.J."/>
            <person name="Newman J.D."/>
        </authorList>
    </citation>
    <scope>NUCLEOTIDE SEQUENCE [LARGE SCALE GENOMIC DNA]</scope>
    <source>
        <strain evidence="2 3">KCTC 33946</strain>
    </source>
</reference>
<proteinExistence type="predicted"/>
<keyword evidence="3" id="KW-1185">Reference proteome</keyword>
<dbReference type="InterPro" id="IPR012873">
    <property type="entry name" value="DUF1672"/>
</dbReference>
<dbReference type="AlphaFoldDB" id="A0A7X2M1G8"/>
<accession>A0A7X2M1G8</accession>
<evidence type="ECO:0000313" key="2">
    <source>
        <dbReference type="EMBL" id="MRX74359.1"/>
    </source>
</evidence>
<sequence>MDSNQPCMKTPVFYCFQLKLGMEIEYKLYLSRNAWEATIMRWNMINLSILLIALLTIGGCGAKGKTSETPEERHAREAYVSVNDYVGEGYDLPGGQKNDPIAKEKFEEIAAATEQFFLDKYKTEVIVHNAVGAIDGIMIFVESPHEPKFNTYALMPVNSKENKIYPDKIWTESGQVEQSLFGGLLAMIMEDEFAALDQYFEEFTKKHPVTGLQQEAINNVKKTGYTTSYYFIQPLSLREEMEKINALYLENPKITIEELRKHFDKHEYNAEKLAFGINLFMSEPGLEPNEEIFEQLLNDLSNNSSLPRGANTVSLHDNNINKKTGIGHKDNTMNEGNIVPIIRD</sequence>
<organism evidence="2 3">
    <name type="scientific">Metabacillus lacus</name>
    <dbReference type="NCBI Taxonomy" id="1983721"/>
    <lineage>
        <taxon>Bacteria</taxon>
        <taxon>Bacillati</taxon>
        <taxon>Bacillota</taxon>
        <taxon>Bacilli</taxon>
        <taxon>Bacillales</taxon>
        <taxon>Bacillaceae</taxon>
        <taxon>Metabacillus</taxon>
    </lineage>
</organism>
<dbReference type="Pfam" id="PF07901">
    <property type="entry name" value="DUF1672"/>
    <property type="match status" value="1"/>
</dbReference>
<gene>
    <name evidence="2" type="ORF">GJU40_19760</name>
</gene>
<evidence type="ECO:0000313" key="3">
    <source>
        <dbReference type="Proteomes" id="UP000448867"/>
    </source>
</evidence>
<dbReference type="OrthoDB" id="2360336at2"/>